<sequence length="213" mass="23004">MLNTRLFATYVAFMTIVVVASNFLVQFPLPGSIAGMQLGDLLTWGAFTYPAAFLVTDLTNRQFGPKIARRVVICGFAVAVVISVMVATPRIAIASGSAFLFGQLLDISVFNRLRRQRWWRAPLAGSLFGSALDTAIFFSLAFAPVFAFIGPNDPFALELSPILGLLTTEAPRWISWTLGDLVVKILVGLVLLLPYGALMTVLKPMPGAPGARV</sequence>
<dbReference type="EMBL" id="JAJOZR010000010">
    <property type="protein sequence ID" value="MCD7110627.1"/>
    <property type="molecule type" value="Genomic_DNA"/>
</dbReference>
<keyword evidence="1" id="KW-1003">Cell membrane</keyword>
<evidence type="ECO:0000256" key="1">
    <source>
        <dbReference type="HAMAP-Rule" id="MF_02088"/>
    </source>
</evidence>
<name>A0A9X1NT21_9HYPH</name>
<comment type="caution">
    <text evidence="2">The sequence shown here is derived from an EMBL/GenBank/DDBJ whole genome shotgun (WGS) entry which is preliminary data.</text>
</comment>
<keyword evidence="1" id="KW-0472">Membrane</keyword>
<dbReference type="HAMAP" id="MF_02088">
    <property type="entry name" value="Q_prec_transport"/>
    <property type="match status" value="1"/>
</dbReference>
<gene>
    <name evidence="2" type="ORF">LRX75_16460</name>
</gene>
<comment type="subcellular location">
    <subcellularLocation>
        <location evidence="1">Cell inner membrane</location>
        <topology evidence="1">Multi-pass membrane protein</topology>
    </subcellularLocation>
</comment>
<reference evidence="2" key="1">
    <citation type="submission" date="2021-12" db="EMBL/GenBank/DDBJ databases">
        <authorList>
            <person name="Li Y."/>
        </authorList>
    </citation>
    <scope>NUCLEOTIDE SEQUENCE</scope>
    <source>
        <strain evidence="2">DKSPLA3</strain>
    </source>
</reference>
<dbReference type="PANTHER" id="PTHR34300:SF1">
    <property type="entry name" value="QUEUOSINE PRECURSOR TRANSPORTER"/>
    <property type="match status" value="1"/>
</dbReference>
<dbReference type="NCBIfam" id="TIGR00697">
    <property type="entry name" value="queuosine precursor transporter"/>
    <property type="match status" value="1"/>
</dbReference>
<comment type="similarity">
    <text evidence="1">Belongs to the vitamin uptake transporter (VUT/ECF) (TC 2.A.88) family. Q precursor transporter subfamily.</text>
</comment>
<evidence type="ECO:0000313" key="3">
    <source>
        <dbReference type="Proteomes" id="UP001139089"/>
    </source>
</evidence>
<feature type="transmembrane region" description="Helical" evidence="1">
    <location>
        <begin position="123"/>
        <end position="149"/>
    </location>
</feature>
<keyword evidence="1" id="KW-0812">Transmembrane</keyword>
<comment type="function">
    <text evidence="1">Involved in the import of queuosine (Q) precursors, required for Q precursor salvage.</text>
</comment>
<feature type="transmembrane region" description="Helical" evidence="1">
    <location>
        <begin position="41"/>
        <end position="60"/>
    </location>
</feature>
<feature type="transmembrane region" description="Helical" evidence="1">
    <location>
        <begin position="67"/>
        <end position="85"/>
    </location>
</feature>
<feature type="transmembrane region" description="Helical" evidence="1">
    <location>
        <begin position="181"/>
        <end position="202"/>
    </location>
</feature>
<accession>A0A9X1NT21</accession>
<feature type="transmembrane region" description="Helical" evidence="1">
    <location>
        <begin position="7"/>
        <end position="29"/>
    </location>
</feature>
<protein>
    <recommendedName>
        <fullName evidence="1">Probable queuosine precursor transporter</fullName>
        <shortName evidence="1">Q precursor transporter</shortName>
    </recommendedName>
</protein>
<evidence type="ECO:0000313" key="2">
    <source>
        <dbReference type="EMBL" id="MCD7110627.1"/>
    </source>
</evidence>
<proteinExistence type="inferred from homology"/>
<dbReference type="InterPro" id="IPR003744">
    <property type="entry name" value="YhhQ"/>
</dbReference>
<dbReference type="RefSeq" id="WP_231815792.1">
    <property type="nucleotide sequence ID" value="NZ_JAJOZR010000010.1"/>
</dbReference>
<keyword evidence="1" id="KW-0997">Cell inner membrane</keyword>
<keyword evidence="1" id="KW-1133">Transmembrane helix</keyword>
<dbReference type="GO" id="GO:0022857">
    <property type="term" value="F:transmembrane transporter activity"/>
    <property type="evidence" value="ECO:0007669"/>
    <property type="project" value="UniProtKB-UniRule"/>
</dbReference>
<keyword evidence="1" id="KW-0813">Transport</keyword>
<organism evidence="2 3">
    <name type="scientific">Rhizobium quercicola</name>
    <dbReference type="NCBI Taxonomy" id="2901226"/>
    <lineage>
        <taxon>Bacteria</taxon>
        <taxon>Pseudomonadati</taxon>
        <taxon>Pseudomonadota</taxon>
        <taxon>Alphaproteobacteria</taxon>
        <taxon>Hyphomicrobiales</taxon>
        <taxon>Rhizobiaceae</taxon>
        <taxon>Rhizobium/Agrobacterium group</taxon>
        <taxon>Rhizobium</taxon>
    </lineage>
</organism>
<dbReference type="Proteomes" id="UP001139089">
    <property type="component" value="Unassembled WGS sequence"/>
</dbReference>
<keyword evidence="3" id="KW-1185">Reference proteome</keyword>
<dbReference type="Pfam" id="PF02592">
    <property type="entry name" value="Vut_1"/>
    <property type="match status" value="1"/>
</dbReference>
<feature type="transmembrane region" description="Helical" evidence="1">
    <location>
        <begin position="91"/>
        <end position="111"/>
    </location>
</feature>
<dbReference type="GO" id="GO:0005886">
    <property type="term" value="C:plasma membrane"/>
    <property type="evidence" value="ECO:0007669"/>
    <property type="project" value="UniProtKB-SubCell"/>
</dbReference>
<dbReference type="AlphaFoldDB" id="A0A9X1NT21"/>
<dbReference type="PANTHER" id="PTHR34300">
    <property type="entry name" value="QUEUOSINE PRECURSOR TRANSPORTER-RELATED"/>
    <property type="match status" value="1"/>
</dbReference>